<comment type="caution">
    <text evidence="3">The sequence shown here is derived from an EMBL/GenBank/DDBJ whole genome shotgun (WGS) entry which is preliminary data.</text>
</comment>
<feature type="domain" description="Ig-like" evidence="2">
    <location>
        <begin position="16"/>
        <end position="105"/>
    </location>
</feature>
<evidence type="ECO:0000256" key="1">
    <source>
        <dbReference type="SAM" id="SignalP"/>
    </source>
</evidence>
<organism evidence="3 4">
    <name type="scientific">Dreissena polymorpha</name>
    <name type="common">Zebra mussel</name>
    <name type="synonym">Mytilus polymorpha</name>
    <dbReference type="NCBI Taxonomy" id="45954"/>
    <lineage>
        <taxon>Eukaryota</taxon>
        <taxon>Metazoa</taxon>
        <taxon>Spiralia</taxon>
        <taxon>Lophotrochozoa</taxon>
        <taxon>Mollusca</taxon>
        <taxon>Bivalvia</taxon>
        <taxon>Autobranchia</taxon>
        <taxon>Heteroconchia</taxon>
        <taxon>Euheterodonta</taxon>
        <taxon>Imparidentia</taxon>
        <taxon>Neoheterodontei</taxon>
        <taxon>Myida</taxon>
        <taxon>Dreissenoidea</taxon>
        <taxon>Dreissenidae</taxon>
        <taxon>Dreissena</taxon>
    </lineage>
</organism>
<gene>
    <name evidence="3" type="ORF">DPMN_149809</name>
</gene>
<dbReference type="InterPro" id="IPR007110">
    <property type="entry name" value="Ig-like_dom"/>
</dbReference>
<keyword evidence="4" id="KW-1185">Reference proteome</keyword>
<feature type="chain" id="PRO_5039586862" description="Ig-like domain-containing protein" evidence="1">
    <location>
        <begin position="18"/>
        <end position="137"/>
    </location>
</feature>
<proteinExistence type="predicted"/>
<evidence type="ECO:0000313" key="4">
    <source>
        <dbReference type="Proteomes" id="UP000828390"/>
    </source>
</evidence>
<dbReference type="Gene3D" id="2.60.40.10">
    <property type="entry name" value="Immunoglobulins"/>
    <property type="match status" value="1"/>
</dbReference>
<dbReference type="Pfam" id="PF13927">
    <property type="entry name" value="Ig_3"/>
    <property type="match status" value="1"/>
</dbReference>
<evidence type="ECO:0000259" key="2">
    <source>
        <dbReference type="PROSITE" id="PS50835"/>
    </source>
</evidence>
<evidence type="ECO:0000313" key="3">
    <source>
        <dbReference type="EMBL" id="KAH3796241.1"/>
    </source>
</evidence>
<dbReference type="PROSITE" id="PS50835">
    <property type="entry name" value="IG_LIKE"/>
    <property type="match status" value="1"/>
</dbReference>
<dbReference type="InterPro" id="IPR036179">
    <property type="entry name" value="Ig-like_dom_sf"/>
</dbReference>
<dbReference type="SUPFAM" id="SSF48726">
    <property type="entry name" value="Immunoglobulin"/>
    <property type="match status" value="1"/>
</dbReference>
<dbReference type="AlphaFoldDB" id="A0A9D4FGI6"/>
<reference evidence="3" key="1">
    <citation type="journal article" date="2019" name="bioRxiv">
        <title>The Genome of the Zebra Mussel, Dreissena polymorpha: A Resource for Invasive Species Research.</title>
        <authorList>
            <person name="McCartney M.A."/>
            <person name="Auch B."/>
            <person name="Kono T."/>
            <person name="Mallez S."/>
            <person name="Zhang Y."/>
            <person name="Obille A."/>
            <person name="Becker A."/>
            <person name="Abrahante J.E."/>
            <person name="Garbe J."/>
            <person name="Badalamenti J.P."/>
            <person name="Herman A."/>
            <person name="Mangelson H."/>
            <person name="Liachko I."/>
            <person name="Sullivan S."/>
            <person name="Sone E.D."/>
            <person name="Koren S."/>
            <person name="Silverstein K.A.T."/>
            <person name="Beckman K.B."/>
            <person name="Gohl D.M."/>
        </authorList>
    </citation>
    <scope>NUCLEOTIDE SEQUENCE</scope>
    <source>
        <strain evidence="3">Duluth1</strain>
        <tissue evidence="3">Whole animal</tissue>
    </source>
</reference>
<name>A0A9D4FGI6_DREPO</name>
<accession>A0A9D4FGI6</accession>
<dbReference type="InterPro" id="IPR013783">
    <property type="entry name" value="Ig-like_fold"/>
</dbReference>
<protein>
    <recommendedName>
        <fullName evidence="2">Ig-like domain-containing protein</fullName>
    </recommendedName>
</protein>
<feature type="signal peptide" evidence="1">
    <location>
        <begin position="1"/>
        <end position="17"/>
    </location>
</feature>
<sequence length="137" mass="15979">MWATIFLLGCHMVCVPALVFVGEPEDRITEFEKPMWWHCQAVNGTANIEYRWEFKSQRLPRNGDQTVFPNGTLVLHRVTYDDVGTYRCTANSGDRQLKSREATLQIACMIYRLTSYVPSAPKFKIYRQWYGLCIFQS</sequence>
<keyword evidence="1" id="KW-0732">Signal</keyword>
<reference evidence="3" key="2">
    <citation type="submission" date="2020-11" db="EMBL/GenBank/DDBJ databases">
        <authorList>
            <person name="McCartney M.A."/>
            <person name="Auch B."/>
            <person name="Kono T."/>
            <person name="Mallez S."/>
            <person name="Becker A."/>
            <person name="Gohl D.M."/>
            <person name="Silverstein K.A.T."/>
            <person name="Koren S."/>
            <person name="Bechman K.B."/>
            <person name="Herman A."/>
            <person name="Abrahante J.E."/>
            <person name="Garbe J."/>
        </authorList>
    </citation>
    <scope>NUCLEOTIDE SEQUENCE</scope>
    <source>
        <strain evidence="3">Duluth1</strain>
        <tissue evidence="3">Whole animal</tissue>
    </source>
</reference>
<dbReference type="EMBL" id="JAIWYP010000007">
    <property type="protein sequence ID" value="KAH3796241.1"/>
    <property type="molecule type" value="Genomic_DNA"/>
</dbReference>
<dbReference type="Proteomes" id="UP000828390">
    <property type="component" value="Unassembled WGS sequence"/>
</dbReference>